<feature type="domain" description="Nitroreductase" evidence="6">
    <location>
        <begin position="64"/>
        <end position="115"/>
    </location>
</feature>
<dbReference type="InterPro" id="IPR029479">
    <property type="entry name" value="Nitroreductase"/>
</dbReference>
<dbReference type="PANTHER" id="PTHR43673:SF2">
    <property type="entry name" value="NITROREDUCTASE"/>
    <property type="match status" value="1"/>
</dbReference>
<dbReference type="SUPFAM" id="SSF55469">
    <property type="entry name" value="FMN-dependent nitroreductase-like"/>
    <property type="match status" value="1"/>
</dbReference>
<protein>
    <recommendedName>
        <fullName evidence="6">Nitroreductase domain-containing protein</fullName>
    </recommendedName>
</protein>
<evidence type="ECO:0000256" key="1">
    <source>
        <dbReference type="ARBA" id="ARBA00001917"/>
    </source>
</evidence>
<dbReference type="Gene3D" id="3.40.109.10">
    <property type="entry name" value="NADH Oxidase"/>
    <property type="match status" value="1"/>
</dbReference>
<dbReference type="Pfam" id="PF00881">
    <property type="entry name" value="Nitroreductase"/>
    <property type="match status" value="1"/>
</dbReference>
<dbReference type="GO" id="GO:0016491">
    <property type="term" value="F:oxidoreductase activity"/>
    <property type="evidence" value="ECO:0007669"/>
    <property type="project" value="UniProtKB-KW"/>
</dbReference>
<evidence type="ECO:0000256" key="3">
    <source>
        <dbReference type="ARBA" id="ARBA00022630"/>
    </source>
</evidence>
<keyword evidence="4" id="KW-0288">FMN</keyword>
<reference evidence="7" key="1">
    <citation type="journal article" date="2020" name="Environ. Microbiol.">
        <title>The novel and transferable erm(51) gene confers Macrolides, Lincosamides, and Streptogramins B (MLSB) resistance to clonal Rhodococcus equi in the environment.</title>
        <authorList>
            <person name="Huber L."/>
            <person name="Giguere S."/>
            <person name="Slovis N.M."/>
            <person name="Alvarez-Narvaez S."/>
            <person name="Hart K.A."/>
            <person name="Greiter M."/>
            <person name="Morris E.R.A."/>
            <person name="Cohen N.D."/>
        </authorList>
    </citation>
    <scope>NUCLEOTIDE SEQUENCE</scope>
    <source>
        <strain evidence="7">Lh_141_1</strain>
    </source>
</reference>
<evidence type="ECO:0000313" key="8">
    <source>
        <dbReference type="Proteomes" id="UP000605618"/>
    </source>
</evidence>
<keyword evidence="5" id="KW-0560">Oxidoreductase</keyword>
<evidence type="ECO:0000256" key="5">
    <source>
        <dbReference type="ARBA" id="ARBA00023002"/>
    </source>
</evidence>
<comment type="cofactor">
    <cofactor evidence="1">
        <name>FMN</name>
        <dbReference type="ChEBI" id="CHEBI:58210"/>
    </cofactor>
</comment>
<dbReference type="EMBL" id="WUYZ01000049">
    <property type="protein sequence ID" value="NKS29024.1"/>
    <property type="molecule type" value="Genomic_DNA"/>
</dbReference>
<accession>A0AAE4ZLW4</accession>
<evidence type="ECO:0000256" key="2">
    <source>
        <dbReference type="ARBA" id="ARBA00007118"/>
    </source>
</evidence>
<dbReference type="AlphaFoldDB" id="A0AAE4ZLW4"/>
<gene>
    <name evidence="7" type="ORF">GS505_25825</name>
</gene>
<dbReference type="Proteomes" id="UP000605618">
    <property type="component" value="Unassembled WGS sequence"/>
</dbReference>
<name>A0AAE4ZLW4_RHOHA</name>
<evidence type="ECO:0000259" key="6">
    <source>
        <dbReference type="Pfam" id="PF00881"/>
    </source>
</evidence>
<evidence type="ECO:0000256" key="4">
    <source>
        <dbReference type="ARBA" id="ARBA00022643"/>
    </source>
</evidence>
<keyword evidence="3" id="KW-0285">Flavoprotein</keyword>
<comment type="caution">
    <text evidence="7">The sequence shown here is derived from an EMBL/GenBank/DDBJ whole genome shotgun (WGS) entry which is preliminary data.</text>
</comment>
<comment type="similarity">
    <text evidence="2">Belongs to the nitroreductase family.</text>
</comment>
<organism evidence="7 8">
    <name type="scientific">Rhodococcus hoagii</name>
    <name type="common">Corynebacterium equii</name>
    <dbReference type="NCBI Taxonomy" id="43767"/>
    <lineage>
        <taxon>Bacteria</taxon>
        <taxon>Bacillati</taxon>
        <taxon>Actinomycetota</taxon>
        <taxon>Actinomycetes</taxon>
        <taxon>Mycobacteriales</taxon>
        <taxon>Nocardiaceae</taxon>
        <taxon>Prescottella</taxon>
    </lineage>
</organism>
<sequence>MLVEYVDFNRDAGLADSEIPSFVLITELTRVLGESSVGAGTKRVTAAEIQRATEHVGLDFFMLRNTVRQFSPEPVSAAELEFAACAARQAPAVCNRQFGRLHVFTDRSDIRKVLEIQGGARGFADEITGLAIVTTSLRSYWDDTQRNQAWVDGGLFAMSFIFGLHAQGLGSVSLNWSKSPETDRRMRSAAAISEDEAIIMLVGFGRLRPEYRVACSPRVPLNETLHIRTLDSGN</sequence>
<evidence type="ECO:0000313" key="7">
    <source>
        <dbReference type="EMBL" id="NKS29024.1"/>
    </source>
</evidence>
<dbReference type="PANTHER" id="PTHR43673">
    <property type="entry name" value="NAD(P)H NITROREDUCTASE YDGI-RELATED"/>
    <property type="match status" value="1"/>
</dbReference>
<dbReference type="InterPro" id="IPR000415">
    <property type="entry name" value="Nitroreductase-like"/>
</dbReference>
<proteinExistence type="inferred from homology"/>